<feature type="compositionally biased region" description="Basic and acidic residues" evidence="7">
    <location>
        <begin position="781"/>
        <end position="799"/>
    </location>
</feature>
<gene>
    <name evidence="9" type="ORF">D9613_003304</name>
</gene>
<reference evidence="9 10" key="1">
    <citation type="submission" date="2019-12" db="EMBL/GenBank/DDBJ databases">
        <authorList>
            <person name="Floudas D."/>
            <person name="Bentzer J."/>
            <person name="Ahren D."/>
            <person name="Johansson T."/>
            <person name="Persson P."/>
            <person name="Tunlid A."/>
        </authorList>
    </citation>
    <scope>NUCLEOTIDE SEQUENCE [LARGE SCALE GENOMIC DNA]</scope>
    <source>
        <strain evidence="9 10">CBS 102.39</strain>
    </source>
</reference>
<dbReference type="InterPro" id="IPR016024">
    <property type="entry name" value="ARM-type_fold"/>
</dbReference>
<feature type="compositionally biased region" description="Basic residues" evidence="7">
    <location>
        <begin position="1"/>
        <end position="11"/>
    </location>
</feature>
<feature type="region of interest" description="Disordered" evidence="7">
    <location>
        <begin position="1"/>
        <end position="76"/>
    </location>
</feature>
<sequence length="883" mass="99972">MSSPQHKRKRSASQSPDAPPTSRRRSRSPGGSDSDSEGPAPAKDGKLESRVAAMELSNSEKAAADKAAEKQQQSESAQRAEFAKLLNTRSGGVYIPPARLRAMQAAAAADKSSPEYQRLSWDALRKSITGIVNRVNVTNIKLIVPELFAENLIRGRGLFARSVMKAQAASLPFTPVFAALVAIINTKLPQVGELVLTRLISQFRRSFKRNDKTVCHSSTTFIAHLVNQAVAHEIIALEILVLLLERPTDDAIEIAVGFTREVGAFLAENSPKANATIFERFRAVLNEGKISQRVQYMIEVLMQVRKDKYKDNPILPEGLDLVEEDEQITHQIQLEEELQVQEGLNIFKFDPNYQENEEKYKAIKAEILGEDSDEESGSESDEESDSEDEEVAETKEGIEDRTETNLVNLRRVIYLTIMNALNYEEAVHKLLKVQLQEGQEIELVNMIIECCSQERSYSNFYGLTGERFSKLNRVWTDSFEQAFTNYYTTIHRYETNRLRNIARFFGHLFSSDAISWMALECVKINEDDTTSSSRIFVKIMMQEMMESMGLKTLAERFRDPEVKQGAAGMFPMDIPKNTRFSINYFTSIGLGVLTEEMREYLKNAPKLIMEQRRAMLEAETSSSSDSDSSDSDSSSDSSSDSDSSSSDASSSVDSRRRGHSRRRRSPSRSPSRTPPRRRAASRSRSPLPPPPARARASSRSRSPPPPRHRRRDERSSRTPSPPPRTRERDYRDRDVKRERSPVLPPRHHPRGGRDDRDMDTEPDYPSSSRRARSPPPPPPQRNERSRRDASPPPRGRDASRTPPPKAGRRSRSRSRSLPPHMSSRSGGGGGASKVEDGKRAREDDRRGYNDRRSAASPRRDRDYDREPRRRSSRERDDGYSRRR</sequence>
<evidence type="ECO:0000256" key="7">
    <source>
        <dbReference type="SAM" id="MobiDB-lite"/>
    </source>
</evidence>
<dbReference type="EMBL" id="JAACJL010000044">
    <property type="protein sequence ID" value="KAF4614979.1"/>
    <property type="molecule type" value="Genomic_DNA"/>
</dbReference>
<dbReference type="Proteomes" id="UP000521872">
    <property type="component" value="Unassembled WGS sequence"/>
</dbReference>
<dbReference type="GO" id="GO:0000398">
    <property type="term" value="P:mRNA splicing, via spliceosome"/>
    <property type="evidence" value="ECO:0007669"/>
    <property type="project" value="TreeGrafter"/>
</dbReference>
<feature type="compositionally biased region" description="Basic and acidic residues" evidence="7">
    <location>
        <begin position="724"/>
        <end position="740"/>
    </location>
</feature>
<feature type="region of interest" description="Disordered" evidence="7">
    <location>
        <begin position="615"/>
        <end position="883"/>
    </location>
</feature>
<dbReference type="GO" id="GO:0071013">
    <property type="term" value="C:catalytic step 2 spliceosome"/>
    <property type="evidence" value="ECO:0007669"/>
    <property type="project" value="TreeGrafter"/>
</dbReference>
<evidence type="ECO:0000256" key="5">
    <source>
        <dbReference type="ARBA" id="ARBA00023187"/>
    </source>
</evidence>
<feature type="compositionally biased region" description="Low complexity" evidence="7">
    <location>
        <begin position="815"/>
        <end position="824"/>
    </location>
</feature>
<name>A0A8H4QQ76_9AGAR</name>
<feature type="compositionally biased region" description="Acidic residues" evidence="7">
    <location>
        <begin position="368"/>
        <end position="391"/>
    </location>
</feature>
<dbReference type="SMART" id="SM00543">
    <property type="entry name" value="MIF4G"/>
    <property type="match status" value="1"/>
</dbReference>
<keyword evidence="5" id="KW-0508">mRNA splicing</keyword>
<dbReference type="AlphaFoldDB" id="A0A8H4QQ76"/>
<evidence type="ECO:0000256" key="1">
    <source>
        <dbReference type="ARBA" id="ARBA00003777"/>
    </source>
</evidence>
<organism evidence="9 10">
    <name type="scientific">Agrocybe pediades</name>
    <dbReference type="NCBI Taxonomy" id="84607"/>
    <lineage>
        <taxon>Eukaryota</taxon>
        <taxon>Fungi</taxon>
        <taxon>Dikarya</taxon>
        <taxon>Basidiomycota</taxon>
        <taxon>Agaricomycotina</taxon>
        <taxon>Agaricomycetes</taxon>
        <taxon>Agaricomycetidae</taxon>
        <taxon>Agaricales</taxon>
        <taxon>Agaricineae</taxon>
        <taxon>Strophariaceae</taxon>
        <taxon>Agrocybe</taxon>
    </lineage>
</organism>
<dbReference type="InterPro" id="IPR003890">
    <property type="entry name" value="MIF4G-like_typ-3"/>
</dbReference>
<dbReference type="Pfam" id="PF02854">
    <property type="entry name" value="MIF4G"/>
    <property type="match status" value="1"/>
</dbReference>
<dbReference type="Gene3D" id="1.25.40.180">
    <property type="match status" value="1"/>
</dbReference>
<dbReference type="PROSITE" id="PS51366">
    <property type="entry name" value="MI"/>
    <property type="match status" value="1"/>
</dbReference>
<comment type="similarity">
    <text evidence="3">Belongs to the CWC22 family.</text>
</comment>
<feature type="compositionally biased region" description="Basic and acidic residues" evidence="7">
    <location>
        <begin position="833"/>
        <end position="883"/>
    </location>
</feature>
<keyword evidence="6" id="KW-0539">Nucleus</keyword>
<protein>
    <recommendedName>
        <fullName evidence="8">MI domain-containing protein</fullName>
    </recommendedName>
</protein>
<dbReference type="SUPFAM" id="SSF48371">
    <property type="entry name" value="ARM repeat"/>
    <property type="match status" value="1"/>
</dbReference>
<evidence type="ECO:0000259" key="8">
    <source>
        <dbReference type="PROSITE" id="PS51366"/>
    </source>
</evidence>
<proteinExistence type="inferred from homology"/>
<dbReference type="PANTHER" id="PTHR18034">
    <property type="entry name" value="CELL CYCLE CONTROL PROTEIN CWF22-RELATED"/>
    <property type="match status" value="1"/>
</dbReference>
<evidence type="ECO:0000256" key="6">
    <source>
        <dbReference type="ARBA" id="ARBA00023242"/>
    </source>
</evidence>
<evidence type="ECO:0000313" key="10">
    <source>
        <dbReference type="Proteomes" id="UP000521872"/>
    </source>
</evidence>
<evidence type="ECO:0000256" key="2">
    <source>
        <dbReference type="ARBA" id="ARBA00004123"/>
    </source>
</evidence>
<feature type="region of interest" description="Disordered" evidence="7">
    <location>
        <begin position="368"/>
        <end position="399"/>
    </location>
</feature>
<evidence type="ECO:0000313" key="9">
    <source>
        <dbReference type="EMBL" id="KAF4614979.1"/>
    </source>
</evidence>
<comment type="function">
    <text evidence="1">Involved in pre-mRNA splicing.</text>
</comment>
<dbReference type="Pfam" id="PF02847">
    <property type="entry name" value="MA3"/>
    <property type="match status" value="1"/>
</dbReference>
<evidence type="ECO:0000256" key="3">
    <source>
        <dbReference type="ARBA" id="ARBA00006856"/>
    </source>
</evidence>
<feature type="compositionally biased region" description="Basic residues" evidence="7">
    <location>
        <begin position="656"/>
        <end position="666"/>
    </location>
</feature>
<keyword evidence="4" id="KW-0507">mRNA processing</keyword>
<dbReference type="InterPro" id="IPR003891">
    <property type="entry name" value="Initiation_fac_eIF4g_MI"/>
</dbReference>
<feature type="compositionally biased region" description="Low complexity" evidence="7">
    <location>
        <begin position="621"/>
        <end position="652"/>
    </location>
</feature>
<evidence type="ECO:0000256" key="4">
    <source>
        <dbReference type="ARBA" id="ARBA00022664"/>
    </source>
</evidence>
<dbReference type="GO" id="GO:0003723">
    <property type="term" value="F:RNA binding"/>
    <property type="evidence" value="ECO:0007669"/>
    <property type="project" value="InterPro"/>
</dbReference>
<comment type="subcellular location">
    <subcellularLocation>
        <location evidence="2">Nucleus</location>
    </subcellularLocation>
</comment>
<accession>A0A8H4QQ76</accession>
<dbReference type="InterPro" id="IPR050781">
    <property type="entry name" value="CWC22_splicing_factor"/>
</dbReference>
<comment type="caution">
    <text evidence="9">The sequence shown here is derived from an EMBL/GenBank/DDBJ whole genome shotgun (WGS) entry which is preliminary data.</text>
</comment>
<dbReference type="FunFam" id="1.25.40.180:FF:000004">
    <property type="entry name" value="pre-mRNA-splicing factor CWC22 homolog"/>
    <property type="match status" value="1"/>
</dbReference>
<feature type="domain" description="MI" evidence="8">
    <location>
        <begin position="408"/>
        <end position="524"/>
    </location>
</feature>
<feature type="compositionally biased region" description="Low complexity" evidence="7">
    <location>
        <begin position="28"/>
        <end position="41"/>
    </location>
</feature>
<dbReference type="SMART" id="SM00544">
    <property type="entry name" value="MA3"/>
    <property type="match status" value="1"/>
</dbReference>
<dbReference type="PANTHER" id="PTHR18034:SF3">
    <property type="entry name" value="PRE-MRNA-SPLICING FACTOR CWC22 HOMOLOG"/>
    <property type="match status" value="1"/>
</dbReference>
<keyword evidence="10" id="KW-1185">Reference proteome</keyword>